<protein>
    <submittedName>
        <fullName evidence="1">Uncharacterized protein</fullName>
    </submittedName>
</protein>
<gene>
    <name evidence="1" type="ORF">MAR_008888</name>
</gene>
<dbReference type="Proteomes" id="UP001164746">
    <property type="component" value="Chromosome 4"/>
</dbReference>
<accession>A0ABY7DX62</accession>
<reference evidence="1" key="1">
    <citation type="submission" date="2022-11" db="EMBL/GenBank/DDBJ databases">
        <title>Centuries of genome instability and evolution in soft-shell clam transmissible cancer (bioRxiv).</title>
        <authorList>
            <person name="Hart S.F.M."/>
            <person name="Yonemitsu M.A."/>
            <person name="Giersch R.M."/>
            <person name="Beal B.F."/>
            <person name="Arriagada G."/>
            <person name="Davis B.W."/>
            <person name="Ostrander E.A."/>
            <person name="Goff S.P."/>
            <person name="Metzger M.J."/>
        </authorList>
    </citation>
    <scope>NUCLEOTIDE SEQUENCE</scope>
    <source>
        <strain evidence="1">MELC-2E11</strain>
        <tissue evidence="1">Siphon/mantle</tissue>
    </source>
</reference>
<keyword evidence="2" id="KW-1185">Reference proteome</keyword>
<dbReference type="EMBL" id="CP111015">
    <property type="protein sequence ID" value="WAR02330.1"/>
    <property type="molecule type" value="Genomic_DNA"/>
</dbReference>
<name>A0ABY7DX62_MYAAR</name>
<proteinExistence type="predicted"/>
<sequence>MELWNIVFNSDFLLVKWLTFNCLEIEMYQARKHKIPIVVHQLVPCKDIKIKTVFRLFQCNVFNIYFRFPNDY</sequence>
<organism evidence="1 2">
    <name type="scientific">Mya arenaria</name>
    <name type="common">Soft-shell clam</name>
    <dbReference type="NCBI Taxonomy" id="6604"/>
    <lineage>
        <taxon>Eukaryota</taxon>
        <taxon>Metazoa</taxon>
        <taxon>Spiralia</taxon>
        <taxon>Lophotrochozoa</taxon>
        <taxon>Mollusca</taxon>
        <taxon>Bivalvia</taxon>
        <taxon>Autobranchia</taxon>
        <taxon>Heteroconchia</taxon>
        <taxon>Euheterodonta</taxon>
        <taxon>Imparidentia</taxon>
        <taxon>Neoheterodontei</taxon>
        <taxon>Myida</taxon>
        <taxon>Myoidea</taxon>
        <taxon>Myidae</taxon>
        <taxon>Mya</taxon>
    </lineage>
</organism>
<evidence type="ECO:0000313" key="2">
    <source>
        <dbReference type="Proteomes" id="UP001164746"/>
    </source>
</evidence>
<evidence type="ECO:0000313" key="1">
    <source>
        <dbReference type="EMBL" id="WAR02330.1"/>
    </source>
</evidence>